<sequence>MIGFPYFEGLEEFGPSFISEAVERSNILTKELEEYWKCVGQLNISSYKWSLEIDITRWALRFVCDMISIVITRESSYSMAFYYNILSTEKPILHHHIPFIKDQVKETVKNRNYMFKILDLIIMKRRKEIKEIPVGTELRNDMLTSLIVTNTVRDINCTNITRDNIFRPMTEDEIRANLLDSFQGGIDNVDGEYIQFYSLLHLQLHPIVIELQRYVKNPCEIAGHRFETGTVKKQINNLKISLNLIKQIEQDNKKNQTKPISNFSKKFYDAKKNYETAKKEAEDEYNEELNKIFRITCALDNYEKAIEFFELIQNEGNDFTKSKVLYKIRKRLFGGFGCEQNITKGRELIKKASSLGLTSASVWIKQYESKHDFGASEVFSRNLI</sequence>
<dbReference type="GO" id="GO:0016705">
    <property type="term" value="F:oxidoreductase activity, acting on paired donors, with incorporation or reduction of molecular oxygen"/>
    <property type="evidence" value="ECO:0007669"/>
    <property type="project" value="InterPro"/>
</dbReference>
<gene>
    <name evidence="2" type="ORF">F8M41_023669</name>
</gene>
<evidence type="ECO:0000313" key="2">
    <source>
        <dbReference type="EMBL" id="KAF0480821.1"/>
    </source>
</evidence>
<dbReference type="OrthoDB" id="2319250at2759"/>
<name>A0A8H4AD23_GIGMA</name>
<comment type="caution">
    <text evidence="2">The sequence shown here is derived from an EMBL/GenBank/DDBJ whole genome shotgun (WGS) entry which is preliminary data.</text>
</comment>
<organism evidence="2 3">
    <name type="scientific">Gigaspora margarita</name>
    <dbReference type="NCBI Taxonomy" id="4874"/>
    <lineage>
        <taxon>Eukaryota</taxon>
        <taxon>Fungi</taxon>
        <taxon>Fungi incertae sedis</taxon>
        <taxon>Mucoromycota</taxon>
        <taxon>Glomeromycotina</taxon>
        <taxon>Glomeromycetes</taxon>
        <taxon>Diversisporales</taxon>
        <taxon>Gigasporaceae</taxon>
        <taxon>Gigaspora</taxon>
    </lineage>
</organism>
<protein>
    <submittedName>
        <fullName evidence="2">Cytochrome P450</fullName>
    </submittedName>
</protein>
<dbReference type="GO" id="GO:0005506">
    <property type="term" value="F:iron ion binding"/>
    <property type="evidence" value="ECO:0007669"/>
    <property type="project" value="InterPro"/>
</dbReference>
<keyword evidence="1" id="KW-0175">Coiled coil</keyword>
<reference evidence="2 3" key="1">
    <citation type="journal article" date="2019" name="Environ. Microbiol.">
        <title>At the nexus of three kingdoms: the genome of the mycorrhizal fungus Gigaspora margarita provides insights into plant, endobacterial and fungal interactions.</title>
        <authorList>
            <person name="Venice F."/>
            <person name="Ghignone S."/>
            <person name="Salvioli di Fossalunga A."/>
            <person name="Amselem J."/>
            <person name="Novero M."/>
            <person name="Xianan X."/>
            <person name="Sedzielewska Toro K."/>
            <person name="Morin E."/>
            <person name="Lipzen A."/>
            <person name="Grigoriev I.V."/>
            <person name="Henrissat B."/>
            <person name="Martin F.M."/>
            <person name="Bonfante P."/>
        </authorList>
    </citation>
    <scope>NUCLEOTIDE SEQUENCE [LARGE SCALE GENOMIC DNA]</scope>
    <source>
        <strain evidence="2 3">BEG34</strain>
    </source>
</reference>
<proteinExistence type="predicted"/>
<evidence type="ECO:0000256" key="1">
    <source>
        <dbReference type="SAM" id="Coils"/>
    </source>
</evidence>
<dbReference type="GO" id="GO:0004497">
    <property type="term" value="F:monooxygenase activity"/>
    <property type="evidence" value="ECO:0007669"/>
    <property type="project" value="InterPro"/>
</dbReference>
<dbReference type="Gene3D" id="1.10.630.10">
    <property type="entry name" value="Cytochrome P450"/>
    <property type="match status" value="1"/>
</dbReference>
<dbReference type="SUPFAM" id="SSF48264">
    <property type="entry name" value="Cytochrome P450"/>
    <property type="match status" value="1"/>
</dbReference>
<evidence type="ECO:0000313" key="3">
    <source>
        <dbReference type="Proteomes" id="UP000439903"/>
    </source>
</evidence>
<dbReference type="GO" id="GO:0020037">
    <property type="term" value="F:heme binding"/>
    <property type="evidence" value="ECO:0007669"/>
    <property type="project" value="InterPro"/>
</dbReference>
<dbReference type="AlphaFoldDB" id="A0A8H4AD23"/>
<feature type="coiled-coil region" evidence="1">
    <location>
        <begin position="264"/>
        <end position="291"/>
    </location>
</feature>
<keyword evidence="3" id="KW-1185">Reference proteome</keyword>
<accession>A0A8H4AD23</accession>
<dbReference type="Proteomes" id="UP000439903">
    <property type="component" value="Unassembled WGS sequence"/>
</dbReference>
<dbReference type="InterPro" id="IPR036396">
    <property type="entry name" value="Cyt_P450_sf"/>
</dbReference>
<dbReference type="EMBL" id="WTPW01000776">
    <property type="protein sequence ID" value="KAF0480821.1"/>
    <property type="molecule type" value="Genomic_DNA"/>
</dbReference>